<organism evidence="5 6">
    <name type="scientific">Selenobaculum gibii</name>
    <dbReference type="NCBI Taxonomy" id="3054208"/>
    <lineage>
        <taxon>Bacteria</taxon>
        <taxon>Bacillati</taxon>
        <taxon>Bacillota</taxon>
        <taxon>Negativicutes</taxon>
        <taxon>Selenomonadales</taxon>
        <taxon>Selenomonadaceae</taxon>
        <taxon>Selenobaculum</taxon>
    </lineage>
</organism>
<accession>A0A9Y2AKN0</accession>
<dbReference type="PIRSF" id="PIRSF000709">
    <property type="entry name" value="6PFK_2-Ptase"/>
    <property type="match status" value="1"/>
</dbReference>
<evidence type="ECO:0000313" key="5">
    <source>
        <dbReference type="EMBL" id="WIW71903.1"/>
    </source>
</evidence>
<evidence type="ECO:0000313" key="6">
    <source>
        <dbReference type="Proteomes" id="UP001243623"/>
    </source>
</evidence>
<gene>
    <name evidence="5" type="primary">cobC</name>
    <name evidence="5" type="ORF">P3F81_06300</name>
</gene>
<protein>
    <recommendedName>
        <fullName evidence="3">Alpha-ribazole phosphatase</fullName>
        <ecNumber evidence="3">3.1.3.73</ecNumber>
    </recommendedName>
</protein>
<keyword evidence="1" id="KW-0324">Glycolysis</keyword>
<dbReference type="Proteomes" id="UP001243623">
    <property type="component" value="Chromosome"/>
</dbReference>
<dbReference type="InterPro" id="IPR001345">
    <property type="entry name" value="PG/BPGM_mutase_AS"/>
</dbReference>
<evidence type="ECO:0000256" key="2">
    <source>
        <dbReference type="ARBA" id="ARBA00023235"/>
    </source>
</evidence>
<dbReference type="PANTHER" id="PTHR48100">
    <property type="entry name" value="BROAD-SPECIFICITY PHOSPHATASE YOR283W-RELATED"/>
    <property type="match status" value="1"/>
</dbReference>
<dbReference type="PROSITE" id="PS00175">
    <property type="entry name" value="PG_MUTASE"/>
    <property type="match status" value="1"/>
</dbReference>
<evidence type="ECO:0000256" key="3">
    <source>
        <dbReference type="NCBIfam" id="TIGR03162"/>
    </source>
</evidence>
<dbReference type="EC" id="3.1.3.73" evidence="3"/>
<dbReference type="RefSeq" id="WP_147668714.1">
    <property type="nucleotide sequence ID" value="NZ_CP120678.1"/>
</dbReference>
<keyword evidence="6" id="KW-1185">Reference proteome</keyword>
<sequence length="201" mass="22935">MAKIFLVRHGQTHWNLSFRYQGHADIDLTEKGLLQAEALSVALKQQKIAAVYTSDLKRAINTGQIIAKPHHLSPQILPAFKEISFGLWEGMTYNEINKKWPGCFQKFTMDAEAICIPDGESFFDVQQRTMPALRNLINKHKNEDIVIVSHGAAIRTILAGVLHMPLKYVWSIKQDNTALNIIEHYEDHVILTLMNDTHHLE</sequence>
<dbReference type="InterPro" id="IPR003094">
    <property type="entry name" value="6Pfruct_kin"/>
</dbReference>
<keyword evidence="2" id="KW-0413">Isomerase</keyword>
<dbReference type="CDD" id="cd07067">
    <property type="entry name" value="HP_PGM_like"/>
    <property type="match status" value="1"/>
</dbReference>
<feature type="binding site" evidence="4">
    <location>
        <position position="58"/>
    </location>
    <ligand>
        <name>substrate</name>
    </ligand>
</feature>
<dbReference type="GO" id="GO:0005737">
    <property type="term" value="C:cytoplasm"/>
    <property type="evidence" value="ECO:0007669"/>
    <property type="project" value="TreeGrafter"/>
</dbReference>
<dbReference type="NCBIfam" id="TIGR03162">
    <property type="entry name" value="ribazole_cobC"/>
    <property type="match status" value="1"/>
</dbReference>
<dbReference type="InterPro" id="IPR017578">
    <property type="entry name" value="Ribazole_CobC"/>
</dbReference>
<dbReference type="AlphaFoldDB" id="A0A9Y2AKN0"/>
<dbReference type="InterPro" id="IPR050275">
    <property type="entry name" value="PGM_Phosphatase"/>
</dbReference>
<feature type="binding site" evidence="4">
    <location>
        <begin position="8"/>
        <end position="15"/>
    </location>
    <ligand>
        <name>substrate</name>
    </ligand>
</feature>
<dbReference type="PRINTS" id="PR00991">
    <property type="entry name" value="6PFRUCTKNASE"/>
</dbReference>
<dbReference type="PANTHER" id="PTHR48100:SF1">
    <property type="entry name" value="HISTIDINE PHOSPHATASE FAMILY PROTEIN-RELATED"/>
    <property type="match status" value="1"/>
</dbReference>
<evidence type="ECO:0000256" key="1">
    <source>
        <dbReference type="ARBA" id="ARBA00023152"/>
    </source>
</evidence>
<dbReference type="KEGG" id="sgbi:P3F81_06300"/>
<dbReference type="Gene3D" id="3.40.50.1240">
    <property type="entry name" value="Phosphoglycerate mutase-like"/>
    <property type="match status" value="1"/>
</dbReference>
<dbReference type="Pfam" id="PF00300">
    <property type="entry name" value="His_Phos_1"/>
    <property type="match status" value="1"/>
</dbReference>
<dbReference type="GO" id="GO:0006003">
    <property type="term" value="P:fructose 2,6-bisphosphate metabolic process"/>
    <property type="evidence" value="ECO:0007669"/>
    <property type="project" value="InterPro"/>
</dbReference>
<dbReference type="SUPFAM" id="SSF53254">
    <property type="entry name" value="Phosphoglycerate mutase-like"/>
    <property type="match status" value="1"/>
</dbReference>
<dbReference type="GO" id="GO:0043755">
    <property type="term" value="F:alpha-ribazole phosphatase activity"/>
    <property type="evidence" value="ECO:0007669"/>
    <property type="project" value="UniProtKB-UniRule"/>
</dbReference>
<proteinExistence type="predicted"/>
<reference evidence="5" key="1">
    <citation type="submission" date="2023-03" db="EMBL/GenBank/DDBJ databases">
        <title>Selenobaculum gbiensis gen. nov. sp. nov., a new bacterium isolated from the gut microbiota of IBD patient.</title>
        <authorList>
            <person name="Yeo S."/>
            <person name="Park H."/>
            <person name="Huh C.S."/>
        </authorList>
    </citation>
    <scope>NUCLEOTIDE SEQUENCE</scope>
    <source>
        <strain evidence="5">ICN-92133</strain>
    </source>
</reference>
<name>A0A9Y2AKN0_9FIRM</name>
<dbReference type="GO" id="GO:0009236">
    <property type="term" value="P:cobalamin biosynthetic process"/>
    <property type="evidence" value="ECO:0007669"/>
    <property type="project" value="UniProtKB-UniRule"/>
</dbReference>
<dbReference type="GO" id="GO:0005524">
    <property type="term" value="F:ATP binding"/>
    <property type="evidence" value="ECO:0007669"/>
    <property type="project" value="InterPro"/>
</dbReference>
<dbReference type="InterPro" id="IPR013078">
    <property type="entry name" value="His_Pase_superF_clade-1"/>
</dbReference>
<dbReference type="InterPro" id="IPR029033">
    <property type="entry name" value="His_PPase_superfam"/>
</dbReference>
<dbReference type="SMART" id="SM00855">
    <property type="entry name" value="PGAM"/>
    <property type="match status" value="1"/>
</dbReference>
<evidence type="ECO:0000256" key="4">
    <source>
        <dbReference type="PIRSR" id="PIRSR613078-2"/>
    </source>
</evidence>
<dbReference type="EMBL" id="CP120678">
    <property type="protein sequence ID" value="WIW71903.1"/>
    <property type="molecule type" value="Genomic_DNA"/>
</dbReference>